<protein>
    <submittedName>
        <fullName evidence="1">Uncharacterized protein</fullName>
    </submittedName>
</protein>
<comment type="caution">
    <text evidence="1">The sequence shown here is derived from an EMBL/GenBank/DDBJ whole genome shotgun (WGS) entry which is preliminary data.</text>
</comment>
<evidence type="ECO:0000313" key="1">
    <source>
        <dbReference type="EMBL" id="KAJ7559523.1"/>
    </source>
</evidence>
<dbReference type="EMBL" id="CM055095">
    <property type="protein sequence ID" value="KAJ7559523.1"/>
    <property type="molecule type" value="Genomic_DNA"/>
</dbReference>
<sequence>MMGLGSHEGDIPLAIPANYAASIHESAIGKLQFLSSRNGRSLEDIKPLEIKGIKLKYRECQKNHAANIGGHALDGCGEFMPSGEEGTLEALKCAACDCHRNFHRREVEGELSCECHHVEHDKRRASSPILLPYPAPLAVSSALIPSRIPPSMTMALSTGAQAESDDQDGGYFRSPSLRKRFRTKFSSEQKDKMLSFAEKLGWKIQKHDEAEVQQFCEETGVKRHVLKVWMHNNKHNPPGKRQE</sequence>
<evidence type="ECO:0000313" key="2">
    <source>
        <dbReference type="Proteomes" id="UP001162992"/>
    </source>
</evidence>
<keyword evidence="2" id="KW-1185">Reference proteome</keyword>
<dbReference type="Proteomes" id="UP001162992">
    <property type="component" value="Chromosome 4"/>
</dbReference>
<reference evidence="2" key="1">
    <citation type="journal article" date="2024" name="Proc. Natl. Acad. Sci. U.S.A.">
        <title>Extraordinary preservation of gene collinearity over three hundred million years revealed in homosporous lycophytes.</title>
        <authorList>
            <person name="Li C."/>
            <person name="Wickell D."/>
            <person name="Kuo L.Y."/>
            <person name="Chen X."/>
            <person name="Nie B."/>
            <person name="Liao X."/>
            <person name="Peng D."/>
            <person name="Ji J."/>
            <person name="Jenkins J."/>
            <person name="Williams M."/>
            <person name="Shu S."/>
            <person name="Plott C."/>
            <person name="Barry K."/>
            <person name="Rajasekar S."/>
            <person name="Grimwood J."/>
            <person name="Han X."/>
            <person name="Sun S."/>
            <person name="Hou Z."/>
            <person name="He W."/>
            <person name="Dai G."/>
            <person name="Sun C."/>
            <person name="Schmutz J."/>
            <person name="Leebens-Mack J.H."/>
            <person name="Li F.W."/>
            <person name="Wang L."/>
        </authorList>
    </citation>
    <scope>NUCLEOTIDE SEQUENCE [LARGE SCALE GENOMIC DNA]</scope>
    <source>
        <strain evidence="2">cv. PW_Plant_1</strain>
    </source>
</reference>
<gene>
    <name evidence="1" type="ORF">O6H91_04G089500</name>
</gene>
<accession>A0ACC2DZF7</accession>
<proteinExistence type="predicted"/>
<name>A0ACC2DZF7_DIPCM</name>
<organism evidence="1 2">
    <name type="scientific">Diphasiastrum complanatum</name>
    <name type="common">Issler's clubmoss</name>
    <name type="synonym">Lycopodium complanatum</name>
    <dbReference type="NCBI Taxonomy" id="34168"/>
    <lineage>
        <taxon>Eukaryota</taxon>
        <taxon>Viridiplantae</taxon>
        <taxon>Streptophyta</taxon>
        <taxon>Embryophyta</taxon>
        <taxon>Tracheophyta</taxon>
        <taxon>Lycopodiopsida</taxon>
        <taxon>Lycopodiales</taxon>
        <taxon>Lycopodiaceae</taxon>
        <taxon>Lycopodioideae</taxon>
        <taxon>Diphasiastrum</taxon>
    </lineage>
</organism>